<name>A0ACA9YA89_9ASCO</name>
<dbReference type="EMBL" id="CALSDN010000007">
    <property type="protein sequence ID" value="CAH6721974.1"/>
    <property type="molecule type" value="Genomic_DNA"/>
</dbReference>
<accession>A0ACA9YA89</accession>
<proteinExistence type="predicted"/>
<gene>
    <name evidence="1" type="ORF">CLIB1444_07S06656</name>
</gene>
<comment type="caution">
    <text evidence="1">The sequence shown here is derived from an EMBL/GenBank/DDBJ whole genome shotgun (WGS) entry which is preliminary data.</text>
</comment>
<evidence type="ECO:0000313" key="2">
    <source>
        <dbReference type="Proteomes" id="UP001152531"/>
    </source>
</evidence>
<dbReference type="Proteomes" id="UP001152531">
    <property type="component" value="Unassembled WGS sequence"/>
</dbReference>
<evidence type="ECO:0000313" key="1">
    <source>
        <dbReference type="EMBL" id="CAH6721974.1"/>
    </source>
</evidence>
<reference evidence="1" key="1">
    <citation type="submission" date="2022-06" db="EMBL/GenBank/DDBJ databases">
        <authorList>
            <person name="Legras J.-L."/>
            <person name="Devillers H."/>
            <person name="Grondin C."/>
        </authorList>
    </citation>
    <scope>NUCLEOTIDE SEQUENCE</scope>
    <source>
        <strain evidence="1">CLIB 1444</strain>
    </source>
</reference>
<sequence length="375" mass="43144">MAVDQLIKQGDDSVSKKDYLTGISYYTKALNENPKAFQAYLKRSIAYQRFKNFDRAKFDVSEAFTIAEERGRRGEIAECYYRLGIIYYSEKDFEPSLLNFQKADEYGCKEPALQSWILKCKKDTKKDDTQSVKENINEEITKEPIVQDKKDEAKVVATEDTIPVDNKSTSLGEISKHAPLKVKIREDWYQTTDDVIITIYAKNIKKEDFSIEYGDRSVSVSFPSGPGSEYNYNLDPLFASIDSEKSSFRVFGTKIEIYLVKKEKFQWKSLEGSDEPDTVVRPNKSEENNGGLTYPTSSKKSINWANFKIDDDDEGEKNENEFFSQLFKDTDEDSRRAMMKSYVQSNGTVLTTNWDEAKDKTFDTSPPEGMEAKKW</sequence>
<keyword evidence="2" id="KW-1185">Reference proteome</keyword>
<organism evidence="1 2">
    <name type="scientific">[Candida] jaroonii</name>
    <dbReference type="NCBI Taxonomy" id="467808"/>
    <lineage>
        <taxon>Eukaryota</taxon>
        <taxon>Fungi</taxon>
        <taxon>Dikarya</taxon>
        <taxon>Ascomycota</taxon>
        <taxon>Saccharomycotina</taxon>
        <taxon>Pichiomycetes</taxon>
        <taxon>Debaryomycetaceae</taxon>
        <taxon>Yamadazyma</taxon>
    </lineage>
</organism>
<protein>
    <submittedName>
        <fullName evidence="1">Protein Sgt1p</fullName>
    </submittedName>
</protein>